<dbReference type="AlphaFoldDB" id="A0A7S4RGH5"/>
<dbReference type="EMBL" id="HBNS01023202">
    <property type="protein sequence ID" value="CAE4613788.1"/>
    <property type="molecule type" value="Transcribed_RNA"/>
</dbReference>
<accession>A0A7S4RGH5</accession>
<evidence type="ECO:0000256" key="1">
    <source>
        <dbReference type="SAM" id="MobiDB-lite"/>
    </source>
</evidence>
<dbReference type="SUPFAM" id="SSF51206">
    <property type="entry name" value="cAMP-binding domain-like"/>
    <property type="match status" value="1"/>
</dbReference>
<dbReference type="InterPro" id="IPR018490">
    <property type="entry name" value="cNMP-bd_dom_sf"/>
</dbReference>
<dbReference type="InterPro" id="IPR000595">
    <property type="entry name" value="cNMP-bd_dom"/>
</dbReference>
<feature type="compositionally biased region" description="Polar residues" evidence="1">
    <location>
        <begin position="48"/>
        <end position="76"/>
    </location>
</feature>
<gene>
    <name evidence="3" type="ORF">DBRI00130_LOCUS18344</name>
</gene>
<feature type="region of interest" description="Disordered" evidence="1">
    <location>
        <begin position="48"/>
        <end position="93"/>
    </location>
</feature>
<evidence type="ECO:0000259" key="2">
    <source>
        <dbReference type="PROSITE" id="PS50042"/>
    </source>
</evidence>
<evidence type="ECO:0000313" key="3">
    <source>
        <dbReference type="EMBL" id="CAE4613788.1"/>
    </source>
</evidence>
<dbReference type="InterPro" id="IPR014710">
    <property type="entry name" value="RmlC-like_jellyroll"/>
</dbReference>
<feature type="domain" description="Cyclic nucleotide-binding" evidence="2">
    <location>
        <begin position="226"/>
        <end position="288"/>
    </location>
</feature>
<reference evidence="3" key="1">
    <citation type="submission" date="2021-01" db="EMBL/GenBank/DDBJ databases">
        <authorList>
            <person name="Corre E."/>
            <person name="Pelletier E."/>
            <person name="Niang G."/>
            <person name="Scheremetjew M."/>
            <person name="Finn R."/>
            <person name="Kale V."/>
            <person name="Holt S."/>
            <person name="Cochrane G."/>
            <person name="Meng A."/>
            <person name="Brown T."/>
            <person name="Cohen L."/>
        </authorList>
    </citation>
    <scope>NUCLEOTIDE SEQUENCE</scope>
    <source>
        <strain evidence="3">GSO104</strain>
    </source>
</reference>
<organism evidence="3">
    <name type="scientific">Ditylum brightwellii</name>
    <dbReference type="NCBI Taxonomy" id="49249"/>
    <lineage>
        <taxon>Eukaryota</taxon>
        <taxon>Sar</taxon>
        <taxon>Stramenopiles</taxon>
        <taxon>Ochrophyta</taxon>
        <taxon>Bacillariophyta</taxon>
        <taxon>Mediophyceae</taxon>
        <taxon>Lithodesmiophycidae</taxon>
        <taxon>Lithodesmiales</taxon>
        <taxon>Lithodesmiaceae</taxon>
        <taxon>Ditylum</taxon>
    </lineage>
</organism>
<proteinExistence type="predicted"/>
<sequence length="419" mass="46920">MLQTRILHILSQRTGSTTIRHSILGNSNQQQLRFLLQNQSNSKYNALTRNASSSTSKQTTTNVVRNGTKNKLSNSIPKKKDNKNDKTSLMNSILDPTNPLMTKPITTDKSLSIAVLSGHTAFILTGLAYATSDVLHLRLLAMGGISLSMLFQYYRPQPLSIPLRWNSLFLAVNVIMVTQLYLERKEAEEFMGEELEDLFTVGLFEKRGFGRLEFWRLFRMARREELESGFYIKRVGEEVNKLYIITKGSATIERNGLKLQSISTYDTCGELELISHIDDDDDTTTIASVNVVVDETMHTQADNADDDSDSSDDDVVIGDVSSSSSSGAIAYVWDFEELTTFLAKQPSVKNALLAYVSHELKEKLTDSWELKLDPDTIDQVTRKEKEELANQFLHLMGAVSSDDVKINDGVENVQDLGNA</sequence>
<dbReference type="PROSITE" id="PS50042">
    <property type="entry name" value="CNMP_BINDING_3"/>
    <property type="match status" value="1"/>
</dbReference>
<protein>
    <recommendedName>
        <fullName evidence="2">Cyclic nucleotide-binding domain-containing protein</fullName>
    </recommendedName>
</protein>
<dbReference type="Gene3D" id="2.60.120.10">
    <property type="entry name" value="Jelly Rolls"/>
    <property type="match status" value="1"/>
</dbReference>
<name>A0A7S4RGH5_9STRA</name>